<evidence type="ECO:0000256" key="1">
    <source>
        <dbReference type="SAM" id="Coils"/>
    </source>
</evidence>
<keyword evidence="1" id="KW-0175">Coiled coil</keyword>
<dbReference type="InterPro" id="IPR035965">
    <property type="entry name" value="PAS-like_dom_sf"/>
</dbReference>
<dbReference type="Gene3D" id="3.30.450.20">
    <property type="entry name" value="PAS domain"/>
    <property type="match status" value="1"/>
</dbReference>
<dbReference type="FunFam" id="3.30.70.270:FF:000001">
    <property type="entry name" value="Diguanylate cyclase domain protein"/>
    <property type="match status" value="1"/>
</dbReference>
<name>A0A402D0K4_9BACT</name>
<keyword evidence="4" id="KW-1185">Reference proteome</keyword>
<dbReference type="KEGG" id="ccot:CCAX7_56820"/>
<organism evidence="3 4">
    <name type="scientific">Capsulimonas corticalis</name>
    <dbReference type="NCBI Taxonomy" id="2219043"/>
    <lineage>
        <taxon>Bacteria</taxon>
        <taxon>Bacillati</taxon>
        <taxon>Armatimonadota</taxon>
        <taxon>Armatimonadia</taxon>
        <taxon>Capsulimonadales</taxon>
        <taxon>Capsulimonadaceae</taxon>
        <taxon>Capsulimonas</taxon>
    </lineage>
</organism>
<dbReference type="InterPro" id="IPR050469">
    <property type="entry name" value="Diguanylate_Cyclase"/>
</dbReference>
<dbReference type="Pfam" id="PF00990">
    <property type="entry name" value="GGDEF"/>
    <property type="match status" value="1"/>
</dbReference>
<reference evidence="3 4" key="1">
    <citation type="journal article" date="2019" name="Int. J. Syst. Evol. Microbiol.">
        <title>Capsulimonas corticalis gen. nov., sp. nov., an aerobic capsulated bacterium, of a novel bacterial order, Capsulimonadales ord. nov., of the class Armatimonadia of the phylum Armatimonadetes.</title>
        <authorList>
            <person name="Li J."/>
            <person name="Kudo C."/>
            <person name="Tonouchi A."/>
        </authorList>
    </citation>
    <scope>NUCLEOTIDE SEQUENCE [LARGE SCALE GENOMIC DNA]</scope>
    <source>
        <strain evidence="3 4">AX-7</strain>
    </source>
</reference>
<dbReference type="AlphaFoldDB" id="A0A402D0K4"/>
<dbReference type="InterPro" id="IPR029787">
    <property type="entry name" value="Nucleotide_cyclase"/>
</dbReference>
<evidence type="ECO:0000256" key="2">
    <source>
        <dbReference type="SAM" id="MobiDB-lite"/>
    </source>
</evidence>
<dbReference type="Proteomes" id="UP000287394">
    <property type="component" value="Chromosome"/>
</dbReference>
<feature type="compositionally biased region" description="Polar residues" evidence="2">
    <location>
        <begin position="9"/>
        <end position="24"/>
    </location>
</feature>
<proteinExistence type="predicted"/>
<dbReference type="PROSITE" id="PS50887">
    <property type="entry name" value="GGDEF"/>
    <property type="match status" value="1"/>
</dbReference>
<dbReference type="NCBIfam" id="TIGR00254">
    <property type="entry name" value="GGDEF"/>
    <property type="match status" value="1"/>
</dbReference>
<dbReference type="InterPro" id="IPR043128">
    <property type="entry name" value="Rev_trsase/Diguanyl_cyclase"/>
</dbReference>
<dbReference type="InterPro" id="IPR000160">
    <property type="entry name" value="GGDEF_dom"/>
</dbReference>
<dbReference type="CDD" id="cd01949">
    <property type="entry name" value="GGDEF"/>
    <property type="match status" value="1"/>
</dbReference>
<feature type="region of interest" description="Disordered" evidence="2">
    <location>
        <begin position="1"/>
        <end position="24"/>
    </location>
</feature>
<gene>
    <name evidence="3" type="ORF">CCAX7_56820</name>
</gene>
<dbReference type="GO" id="GO:0052621">
    <property type="term" value="F:diguanylate cyclase activity"/>
    <property type="evidence" value="ECO:0007669"/>
    <property type="project" value="TreeGrafter"/>
</dbReference>
<dbReference type="PROSITE" id="PS50113">
    <property type="entry name" value="PAC"/>
    <property type="match status" value="1"/>
</dbReference>
<dbReference type="RefSeq" id="WP_301002310.1">
    <property type="nucleotide sequence ID" value="NZ_AP025739.1"/>
</dbReference>
<dbReference type="InterPro" id="IPR000700">
    <property type="entry name" value="PAS-assoc_C"/>
</dbReference>
<dbReference type="SMART" id="SM00267">
    <property type="entry name" value="GGDEF"/>
    <property type="match status" value="1"/>
</dbReference>
<dbReference type="Gene3D" id="3.30.70.270">
    <property type="match status" value="1"/>
</dbReference>
<dbReference type="PANTHER" id="PTHR45138:SF9">
    <property type="entry name" value="DIGUANYLATE CYCLASE DGCM-RELATED"/>
    <property type="match status" value="1"/>
</dbReference>
<dbReference type="InterPro" id="IPR013655">
    <property type="entry name" value="PAS_fold_3"/>
</dbReference>
<protein>
    <submittedName>
        <fullName evidence="3">Uncharacterized protein</fullName>
    </submittedName>
</protein>
<feature type="coiled-coil region" evidence="1">
    <location>
        <begin position="165"/>
        <end position="213"/>
    </location>
</feature>
<accession>A0A402D0K4</accession>
<dbReference type="SUPFAM" id="SSF55785">
    <property type="entry name" value="PYP-like sensor domain (PAS domain)"/>
    <property type="match status" value="1"/>
</dbReference>
<evidence type="ECO:0000313" key="4">
    <source>
        <dbReference type="Proteomes" id="UP000287394"/>
    </source>
</evidence>
<evidence type="ECO:0000313" key="3">
    <source>
        <dbReference type="EMBL" id="BDI33631.1"/>
    </source>
</evidence>
<dbReference type="PANTHER" id="PTHR45138">
    <property type="entry name" value="REGULATORY COMPONENTS OF SENSORY TRANSDUCTION SYSTEM"/>
    <property type="match status" value="1"/>
</dbReference>
<dbReference type="SUPFAM" id="SSF55073">
    <property type="entry name" value="Nucleotide cyclase"/>
    <property type="match status" value="1"/>
</dbReference>
<sequence>MVKHPAQSGAIQHQALTEHNQSLSEQNQELARKLMEAQADLLMLTRSAWWLVWSADVSEYTPGHAGIWDFRPDYAESALTWLNIGEGDANDFGSAITRARLPEDNELCDANCHRALYGGLPGYSQEFRVRLKTGEIRWISETVNIQHLSPTNWRLTGIGIDITENKRNQEELEEIRREIMLQNAELQDIQAELEAQNDELARANTRLENLATTDGLTGLKNHRAFQEALEHEWRGAQRHGAPLSLVFLDIDCFKQYNDTYGHPAGDEVLKQVGALLQAGARDIDCVARYGGEEFVVVAPQTDEDGAIALAERFRQRIASAAFPHRDVTASFGVATLRAPIGDIKTLIQRADSALYTAKAQGRNAVVFAGGTK</sequence>
<dbReference type="Pfam" id="PF08447">
    <property type="entry name" value="PAS_3"/>
    <property type="match status" value="1"/>
</dbReference>
<dbReference type="EMBL" id="AP025739">
    <property type="protein sequence ID" value="BDI33631.1"/>
    <property type="molecule type" value="Genomic_DNA"/>
</dbReference>